<feature type="domain" description="DUF5979" evidence="2">
    <location>
        <begin position="796"/>
        <end position="905"/>
    </location>
</feature>
<feature type="domain" description="DUF5979" evidence="2">
    <location>
        <begin position="1596"/>
        <end position="1703"/>
    </location>
</feature>
<sequence length="2318" mass="230905">MQKTVTGAAAADVPAGTVFTVHYSYVTPEPDSETGEGDLEVPLNGNLVAGPDLPVGTVVTVSEPTLPSVPGVSWGSPVFRVNGDVVSDPTSFTVVDGSMMTVSVVNTANAGGPVGGFSVQKAALQGNAAGAVDPATEYQVEWTATLPEGTTYDGDLSGTLTVLADGAVVDGPQDLPVGTTVTFAEVTPDPVDGVVWATPVVEPSTVTVGDGQNTLVTVTNTATSQVGGFTVVKIVDGNATGLVPGDTAFTVTWTADIPDGVVYGGETTGQAVILADGTPYAGPVDLPVGTVVTFTEVAPPVIDGVVWGTPSISPAELTVGQGQPAIVQVTNTASTVNGGFTVHKELLGNASGAVLGDTAFLVDWAATLPTGVTYGGPLAGTVTVLADGTVVDGPQDLPVGTVVTFAEQTPFPEVDGVQWGDPIISPESLVVSENGGQPAAVTVTNVATSVDGGFTLQKALAGNASGAVPDDTEFLVDWSAVLPTGVTYDGALSGTLTVLADGTVVDGPQNLPVGTVVTLTEQTPLPVVSNVVWGDPSFDPGAQVTITENGGEAVGITVTNTATSTVGGFAVAKDVVGDAAGLVPGSTPFSVTWVATLPAGVTYDGSLTGTLTVLADGTVVDGPQDLPVGTTVTFSESTFPTIPNVVWGDPSFDPATLTVTETGDTPALVTVTNTASSVVGGFTLQKDVQGNAAGIVPDITTFTVAWTAVLPPDVAYDGPLTGTLTVRADGTVVDGPADLPVGTVVTFAEQTPLPEVGDVVWGPPSFTPAQLTVTENDGEPVAVTVTNTANSVVGSFGVAKALAGNAQGIVPDDTAFLVDWSADIPDGVDYDGDTSGTLTVLADGTVVDGPADLPVGTVVTLSEQTPLPEVDGVVWGTPSYDPGTTVTITENAGAPVVVTLTNTATTVDGGFSVAKALTGNAAGLVPGDTAFLVDWSAVLPDGVTYAGPLTGTVTVLASGAVVAGPQDLPVGTTVTFTERTPLPSVDGVVWGVPSFAPASTLVVVENGGDPVTVTVTNTATTVDGGFTVAKAVTGNAAGLVPDDTEFVVGWSAALPEGVTYPGPLTGTLTVLADGTVVDGPADLPVGTVVTFTEQTPLPDVPDVVWGTPAFAPGAEVTIVEGATGVELTVTNTATSVVGGFTLAKDVQGDAAGIVPDGTEFLVDWMATLPAGVTYDGDLSGTLTVLADGTVVDGPQDLPVGTVVTFAEQTPLPDVPDVVWGTPSFAPGAELTVTENDGQPVAVTVTNTATSIVGGFAVQKALAGDAAGVVPGGTEFLVDWTATLPAGVTYDGDLSGTLTVLADGTVVDGPQGLPVGTVVTFAEQTPLPEVPNVVWGDPVVSPESVTITETGETPTLVTVTNTATSVVGGFAVAKALAGNAAGVVPDGTEFLVDWTATLPDGVTYEGDLSGTLTVLADGTVVDGPQDLPVGAVVTFAEQTPLPDVPDVVWGTPEIAPESVTITETGDTPTEVTVTNTATSVVGGFTLQKSVIGDAAGIVPDGTEFSVTWVATLPPDVTYDGFLTGTSTILADGTVVDGPQDLPVGTTVTFTEATPPAVPGVTWGAVSVDPAQLTVTENDGEPVAVTVTNTANAVTGSFGVAKALAGNAAGVVPDDTAFLVDWSATLPDGVTYPGPLAGTLTVLADGTVADGPDDLPVGTVVTFAEQTPLPDVPDVVWGTPELSPESVTIAEGDEPVVVTVTNTATSVVGGFAVAKALAGNAAGIVPDDTAFVVDWTATLPGGVTYDGDLSGTLTVLADGTVVDGPADLPVGTVVTFAEQTPPDVADVVWGDPVFSPESVTITETGDAPTEVTVTNTATSVVGGFSLQKALAGDSAGVVPSDTAFLVDWSAVVPEGVTYDGDLSGTLTVLADGTVVDGPQDLPVGTVVTFAEQTPLPEVPGVAWGEPSLDPEGALTITENDGEPAAVTVVNTADTVFGTFTVAKALTGAAAGAVPEDTAFTVTWSATVPDGVVFDGPTSGTLTVLADGTVVDGPELPYGTAVTLAEPTFPDVPGIAWGTPTFDPATVVVGDADAPVAVTVTNTAVAWAGGFTVHKEVGGDAASLVPADTAFQVDWTAVLPAGVEYDGATEGTLTVLADGTVVAGPQDLPVGTEVTFTERTPLPEVRGVLWGEPTFAVDGVAVDPATLTVVADTAVAVTLTNTANDAQLVGGFAVRKVVTGNAAGRVPDDTTFTVTWTADVPGGTLDDGPTSGRLTVRADGTVVTGPADLPEGTVVTLGEVDLPSIDGVRWGTPVFTVDGERTTGLTVAVGELADVTLTNTASTTWGLAVTGATTGGLVGLGALLVLGGAALLTVTRPRRTA</sequence>
<dbReference type="EMBL" id="CP021383">
    <property type="protein sequence ID" value="ARU51140.1"/>
    <property type="molecule type" value="Genomic_DNA"/>
</dbReference>
<organism evidence="3 4">
    <name type="scientific">Cellulosimicrobium cellulans</name>
    <name type="common">Arthrobacter luteus</name>
    <dbReference type="NCBI Taxonomy" id="1710"/>
    <lineage>
        <taxon>Bacteria</taxon>
        <taxon>Bacillati</taxon>
        <taxon>Actinomycetota</taxon>
        <taxon>Actinomycetes</taxon>
        <taxon>Micrococcales</taxon>
        <taxon>Promicromonosporaceae</taxon>
        <taxon>Cellulosimicrobium</taxon>
    </lineage>
</organism>
<feature type="domain" description="DUF5979" evidence="2">
    <location>
        <begin position="569"/>
        <end position="674"/>
    </location>
</feature>
<feature type="domain" description="DUF5979" evidence="2">
    <location>
        <begin position="1140"/>
        <end position="1249"/>
    </location>
</feature>
<feature type="domain" description="DUF5979" evidence="2">
    <location>
        <begin position="1709"/>
        <end position="1816"/>
    </location>
</feature>
<feature type="domain" description="DUF5979" evidence="2">
    <location>
        <begin position="2169"/>
        <end position="2277"/>
    </location>
</feature>
<feature type="domain" description="DUF5979" evidence="2">
    <location>
        <begin position="1026"/>
        <end position="1134"/>
    </location>
</feature>
<name>A0A1Y0HT45_CELCE</name>
<dbReference type="InterPro" id="IPR046022">
    <property type="entry name" value="DUF5979"/>
</dbReference>
<feature type="domain" description="DUF5979" evidence="2">
    <location>
        <begin position="2048"/>
        <end position="2159"/>
    </location>
</feature>
<evidence type="ECO:0000313" key="4">
    <source>
        <dbReference type="Proteomes" id="UP000196228"/>
    </source>
</evidence>
<evidence type="ECO:0000259" key="2">
    <source>
        <dbReference type="Pfam" id="PF19407"/>
    </source>
</evidence>
<feature type="domain" description="DUF5979" evidence="2">
    <location>
        <begin position="117"/>
        <end position="223"/>
    </location>
</feature>
<feature type="domain" description="DUF5979" evidence="2">
    <location>
        <begin position="682"/>
        <end position="788"/>
    </location>
</feature>
<reference evidence="3 4" key="1">
    <citation type="submission" date="2017-05" db="EMBL/GenBank/DDBJ databases">
        <authorList>
            <person name="Song R."/>
            <person name="Chenine A.L."/>
            <person name="Ruprecht R.M."/>
        </authorList>
    </citation>
    <scope>NUCLEOTIDE SEQUENCE [LARGE SCALE GENOMIC DNA]</scope>
    <source>
        <strain evidence="3 4">PSBB019</strain>
    </source>
</reference>
<proteinExistence type="predicted"/>
<keyword evidence="1" id="KW-0472">Membrane</keyword>
<feature type="domain" description="DUF5979" evidence="2">
    <location>
        <begin position="454"/>
        <end position="563"/>
    </location>
</feature>
<feature type="domain" description="DUF5979" evidence="2">
    <location>
        <begin position="1369"/>
        <end position="1477"/>
    </location>
</feature>
<gene>
    <name evidence="3" type="ORF">CBR64_06185</name>
</gene>
<feature type="domain" description="DUF5979" evidence="2">
    <location>
        <begin position="1937"/>
        <end position="2040"/>
    </location>
</feature>
<accession>A0A1Y0HT45</accession>
<feature type="domain" description="DUF5979" evidence="2">
    <location>
        <begin position="1822"/>
        <end position="1930"/>
    </location>
</feature>
<feature type="domain" description="DUF5979" evidence="2">
    <location>
        <begin position="1483"/>
        <end position="1588"/>
    </location>
</feature>
<dbReference type="KEGG" id="cceu:CBR64_06185"/>
<feature type="domain" description="DUF5979" evidence="2">
    <location>
        <begin position="340"/>
        <end position="447"/>
    </location>
</feature>
<feature type="domain" description="DUF5979" evidence="2">
    <location>
        <begin position="1255"/>
        <end position="1363"/>
    </location>
</feature>
<dbReference type="Proteomes" id="UP000196228">
    <property type="component" value="Chromosome"/>
</dbReference>
<dbReference type="OrthoDB" id="3257943at2"/>
<evidence type="ECO:0000256" key="1">
    <source>
        <dbReference type="SAM" id="Phobius"/>
    </source>
</evidence>
<keyword evidence="1" id="KW-1133">Transmembrane helix</keyword>
<feature type="domain" description="DUF5979" evidence="2">
    <location>
        <begin position="2"/>
        <end position="107"/>
    </location>
</feature>
<keyword evidence="1" id="KW-0812">Transmembrane</keyword>
<feature type="domain" description="DUF5979" evidence="2">
    <location>
        <begin position="911"/>
        <end position="1020"/>
    </location>
</feature>
<dbReference type="RefSeq" id="WP_087470191.1">
    <property type="nucleotide sequence ID" value="NZ_CP021383.1"/>
</dbReference>
<feature type="domain" description="DUF5979" evidence="2">
    <location>
        <begin position="229"/>
        <end position="332"/>
    </location>
</feature>
<feature type="transmembrane region" description="Helical" evidence="1">
    <location>
        <begin position="2282"/>
        <end position="2311"/>
    </location>
</feature>
<evidence type="ECO:0000313" key="3">
    <source>
        <dbReference type="EMBL" id="ARU51140.1"/>
    </source>
</evidence>
<protein>
    <recommendedName>
        <fullName evidence="2">DUF5979 domain-containing protein</fullName>
    </recommendedName>
</protein>
<dbReference type="Pfam" id="PF19407">
    <property type="entry name" value="DUF5979"/>
    <property type="match status" value="20"/>
</dbReference>